<organism evidence="1 2">
    <name type="scientific">Gossypium arboreum</name>
    <name type="common">Tree cotton</name>
    <name type="synonym">Gossypium nanking</name>
    <dbReference type="NCBI Taxonomy" id="29729"/>
    <lineage>
        <taxon>Eukaryota</taxon>
        <taxon>Viridiplantae</taxon>
        <taxon>Streptophyta</taxon>
        <taxon>Embryophyta</taxon>
        <taxon>Tracheophyta</taxon>
        <taxon>Spermatophyta</taxon>
        <taxon>Magnoliopsida</taxon>
        <taxon>eudicotyledons</taxon>
        <taxon>Gunneridae</taxon>
        <taxon>Pentapetalae</taxon>
        <taxon>rosids</taxon>
        <taxon>malvids</taxon>
        <taxon>Malvales</taxon>
        <taxon>Malvaceae</taxon>
        <taxon>Malvoideae</taxon>
        <taxon>Gossypium</taxon>
    </lineage>
</organism>
<dbReference type="EMBL" id="KN417288">
    <property type="protein sequence ID" value="KHG21006.1"/>
    <property type="molecule type" value="Genomic_DNA"/>
</dbReference>
<evidence type="ECO:0000313" key="1">
    <source>
        <dbReference type="EMBL" id="KHG21006.1"/>
    </source>
</evidence>
<dbReference type="Proteomes" id="UP000032142">
    <property type="component" value="Unassembled WGS sequence"/>
</dbReference>
<sequence>MTNRQYVHARG</sequence>
<accession>A0A0B0PCB5</accession>
<gene>
    <name evidence="1" type="ORF">F383_27856</name>
</gene>
<evidence type="ECO:0000313" key="2">
    <source>
        <dbReference type="Proteomes" id="UP000032142"/>
    </source>
</evidence>
<keyword evidence="2" id="KW-1185">Reference proteome</keyword>
<protein>
    <submittedName>
        <fullName evidence="1">Uncharacterized protein</fullName>
    </submittedName>
</protein>
<proteinExistence type="predicted"/>
<name>A0A0B0PCB5_GOSAR</name>
<reference evidence="2" key="1">
    <citation type="submission" date="2014-09" db="EMBL/GenBank/DDBJ databases">
        <authorList>
            <person name="Mudge J."/>
            <person name="Ramaraj T."/>
            <person name="Lindquist I.E."/>
            <person name="Bharti A.K."/>
            <person name="Sundararajan A."/>
            <person name="Cameron C.T."/>
            <person name="Woodward J.E."/>
            <person name="May G.D."/>
            <person name="Brubaker C."/>
            <person name="Broadhvest J."/>
            <person name="Wilkins T.A."/>
        </authorList>
    </citation>
    <scope>NUCLEOTIDE SEQUENCE</scope>
    <source>
        <strain evidence="2">cv. AKA8401</strain>
    </source>
</reference>